<accession>A0A1G4IAQ1</accession>
<sequence>MAAAKGRILTLLATLPLLNGALTALAAVAEDSNQPERRALCAIIELGGERSKLLDQAPGGTSDLDELLSLNMTLAEDTWLQHFRDATDPTKPRDTTKQALPPNTNWDKRWADWKKAADPLLDKGKITEKLKHFKLDKLNDEQKHAVRQNVAKLAEEPYTEAKQEEEDHPTADILTEEDLHKELNTAIYGTQTEPADTFDNYKTFGDTAGATREANCGTNTQASKAETAFAAFVCVCAKDNTHAGDEAKACAASVDLTNNWDPGTNNNPLPATLAQLRKLCNMKAETTLTASELQRRIAEITGLLRHTTQATHLGTFLTTDCSGAAANGMCVTYKGIHNNAADPKKAITWIAQLDATAKKIHKHEQAVQTRKRLAQQLAVKKKLATDVDHLTRTIETPQRRSELQQQAEEQKTKNQAIAQSTCDPQRKVKINAKIQVNANGKVRMRANESAKLKMVESRTAKEQIEMQEQL</sequence>
<reference evidence="12" key="1">
    <citation type="submission" date="2016-09" db="EMBL/GenBank/DDBJ databases">
        <authorList>
            <person name="Hebert L."/>
            <person name="Moumen B."/>
        </authorList>
    </citation>
    <scope>NUCLEOTIDE SEQUENCE [LARGE SCALE GENOMIC DNA]</scope>
    <source>
        <strain evidence="12">OVI</strain>
    </source>
</reference>
<evidence type="ECO:0000256" key="3">
    <source>
        <dbReference type="ARBA" id="ARBA00022475"/>
    </source>
</evidence>
<keyword evidence="13" id="KW-1185">Reference proteome</keyword>
<evidence type="ECO:0000256" key="1">
    <source>
        <dbReference type="ARBA" id="ARBA00002523"/>
    </source>
</evidence>
<dbReference type="GO" id="GO:0098552">
    <property type="term" value="C:side of membrane"/>
    <property type="evidence" value="ECO:0007669"/>
    <property type="project" value="UniProtKB-KW"/>
</dbReference>
<keyword evidence="4" id="KW-0336">GPI-anchor</keyword>
<gene>
    <name evidence="12" type="ORF">TEOVI_000071000</name>
</gene>
<feature type="region of interest" description="Disordered" evidence="9">
    <location>
        <begin position="85"/>
        <end position="106"/>
    </location>
</feature>
<dbReference type="EMBL" id="CZPT02001161">
    <property type="protein sequence ID" value="SCU69153.1"/>
    <property type="molecule type" value="Genomic_DNA"/>
</dbReference>
<evidence type="ECO:0000256" key="4">
    <source>
        <dbReference type="ARBA" id="ARBA00022622"/>
    </source>
</evidence>
<evidence type="ECO:0000256" key="5">
    <source>
        <dbReference type="ARBA" id="ARBA00022729"/>
    </source>
</evidence>
<keyword evidence="8" id="KW-0449">Lipoprotein</keyword>
<organism evidence="12 13">
    <name type="scientific">Trypanosoma equiperdum</name>
    <dbReference type="NCBI Taxonomy" id="5694"/>
    <lineage>
        <taxon>Eukaryota</taxon>
        <taxon>Discoba</taxon>
        <taxon>Euglenozoa</taxon>
        <taxon>Kinetoplastea</taxon>
        <taxon>Metakinetoplastina</taxon>
        <taxon>Trypanosomatida</taxon>
        <taxon>Trypanosomatidae</taxon>
        <taxon>Trypanosoma</taxon>
    </lineage>
</organism>
<proteinExistence type="predicted"/>
<evidence type="ECO:0000256" key="2">
    <source>
        <dbReference type="ARBA" id="ARBA00004609"/>
    </source>
</evidence>
<evidence type="ECO:0000313" key="13">
    <source>
        <dbReference type="Proteomes" id="UP000195570"/>
    </source>
</evidence>
<dbReference type="Pfam" id="PF13206">
    <property type="entry name" value="VSG_B"/>
    <property type="match status" value="1"/>
</dbReference>
<comment type="subcellular location">
    <subcellularLocation>
        <location evidence="2">Cell membrane</location>
        <topology evidence="2">Lipid-anchor</topology>
        <topology evidence="2">GPI-anchor</topology>
    </subcellularLocation>
</comment>
<dbReference type="GeneID" id="92374650"/>
<evidence type="ECO:0000259" key="11">
    <source>
        <dbReference type="Pfam" id="PF13206"/>
    </source>
</evidence>
<dbReference type="Proteomes" id="UP000195570">
    <property type="component" value="Unassembled WGS sequence"/>
</dbReference>
<protein>
    <submittedName>
        <fullName evidence="12">Variant surface glycoprotein (VSG), putative</fullName>
    </submittedName>
</protein>
<dbReference type="VEuPathDB" id="TriTrypDB:TEOVI_000071000"/>
<keyword evidence="7" id="KW-0325">Glycoprotein</keyword>
<keyword evidence="6" id="KW-0472">Membrane</keyword>
<name>A0A1G4IAQ1_TRYEQ</name>
<evidence type="ECO:0000256" key="10">
    <source>
        <dbReference type="SAM" id="SignalP"/>
    </source>
</evidence>
<dbReference type="GO" id="GO:0005886">
    <property type="term" value="C:plasma membrane"/>
    <property type="evidence" value="ECO:0007669"/>
    <property type="project" value="UniProtKB-SubCell"/>
</dbReference>
<evidence type="ECO:0000313" key="12">
    <source>
        <dbReference type="EMBL" id="SCU69153.1"/>
    </source>
</evidence>
<dbReference type="RefSeq" id="XP_067080175.1">
    <property type="nucleotide sequence ID" value="XM_067224074.1"/>
</dbReference>
<comment type="function">
    <text evidence="1">VSG forms a coat on the surface of the parasite. The trypanosome evades the immune response of the host by expressing a series of antigenically distinct VSGs from an estimated 1000 VSG genes.</text>
</comment>
<feature type="compositionally biased region" description="Basic and acidic residues" evidence="9">
    <location>
        <begin position="85"/>
        <end position="96"/>
    </location>
</feature>
<feature type="signal peptide" evidence="10">
    <location>
        <begin position="1"/>
        <end position="20"/>
    </location>
</feature>
<dbReference type="AlphaFoldDB" id="A0A1G4IAQ1"/>
<evidence type="ECO:0000256" key="7">
    <source>
        <dbReference type="ARBA" id="ARBA00023180"/>
    </source>
</evidence>
<keyword evidence="5 10" id="KW-0732">Signal</keyword>
<evidence type="ECO:0000256" key="9">
    <source>
        <dbReference type="SAM" id="MobiDB-lite"/>
    </source>
</evidence>
<feature type="chain" id="PRO_5009235362" evidence="10">
    <location>
        <begin position="21"/>
        <end position="470"/>
    </location>
</feature>
<feature type="domain" description="Trypanosome variant surface glycoprotein B-type N-terminal" evidence="11">
    <location>
        <begin position="21"/>
        <end position="378"/>
    </location>
</feature>
<keyword evidence="3" id="KW-1003">Cell membrane</keyword>
<evidence type="ECO:0000256" key="6">
    <source>
        <dbReference type="ARBA" id="ARBA00023136"/>
    </source>
</evidence>
<dbReference type="InterPro" id="IPR025932">
    <property type="entry name" value="Trypano_VSG_B_N_dom"/>
</dbReference>
<evidence type="ECO:0000256" key="8">
    <source>
        <dbReference type="ARBA" id="ARBA00023288"/>
    </source>
</evidence>
<comment type="caution">
    <text evidence="12">The sequence shown here is derived from an EMBL/GenBank/DDBJ whole genome shotgun (WGS) entry which is preliminary data.</text>
</comment>